<evidence type="ECO:0000256" key="4">
    <source>
        <dbReference type="ARBA" id="ARBA00022741"/>
    </source>
</evidence>
<dbReference type="NCBIfam" id="TIGR01727">
    <property type="entry name" value="oligo_HPY"/>
    <property type="match status" value="1"/>
</dbReference>
<evidence type="ECO:0000313" key="7">
    <source>
        <dbReference type="EMBL" id="CAD7041991.1"/>
    </source>
</evidence>
<comment type="caution">
    <text evidence="7">The sequence shown here is derived from an EMBL/GenBank/DDBJ whole genome shotgun (WGS) entry which is preliminary data.</text>
</comment>
<protein>
    <submittedName>
        <fullName evidence="7">ABC transporter ATP-binding protein</fullName>
    </submittedName>
</protein>
<dbReference type="NCBIfam" id="NF007739">
    <property type="entry name" value="PRK10419.1"/>
    <property type="match status" value="2"/>
</dbReference>
<dbReference type="CDD" id="cd03257">
    <property type="entry name" value="ABC_NikE_OppD_transporters"/>
    <property type="match status" value="2"/>
</dbReference>
<evidence type="ECO:0000256" key="2">
    <source>
        <dbReference type="ARBA" id="ARBA00005417"/>
    </source>
</evidence>
<accession>A0ABM8PQ75</accession>
<comment type="subcellular location">
    <subcellularLocation>
        <location evidence="1">Cell inner membrane</location>
        <topology evidence="1">Peripheral membrane protein</topology>
    </subcellularLocation>
</comment>
<dbReference type="Pfam" id="PF08352">
    <property type="entry name" value="oligo_HPY"/>
    <property type="match status" value="2"/>
</dbReference>
<dbReference type="RefSeq" id="WP_142588358.1">
    <property type="nucleotide sequence ID" value="NZ_CABFWE030000005.1"/>
</dbReference>
<gene>
    <name evidence="7" type="ORF">RHAB21_03244</name>
</gene>
<dbReference type="PROSITE" id="PS00211">
    <property type="entry name" value="ABC_TRANSPORTER_1"/>
    <property type="match status" value="2"/>
</dbReference>
<comment type="similarity">
    <text evidence="2">Belongs to the ABC transporter superfamily.</text>
</comment>
<dbReference type="Gene3D" id="3.40.50.300">
    <property type="entry name" value="P-loop containing nucleotide triphosphate hydrolases"/>
    <property type="match status" value="2"/>
</dbReference>
<evidence type="ECO:0000256" key="3">
    <source>
        <dbReference type="ARBA" id="ARBA00022448"/>
    </source>
</evidence>
<dbReference type="InterPro" id="IPR003439">
    <property type="entry name" value="ABC_transporter-like_ATP-bd"/>
</dbReference>
<dbReference type="SUPFAM" id="SSF52540">
    <property type="entry name" value="P-loop containing nucleoside triphosphate hydrolases"/>
    <property type="match status" value="2"/>
</dbReference>
<keyword evidence="8" id="KW-1185">Reference proteome</keyword>
<evidence type="ECO:0000259" key="6">
    <source>
        <dbReference type="PROSITE" id="PS50893"/>
    </source>
</evidence>
<dbReference type="SMART" id="SM00382">
    <property type="entry name" value="AAA"/>
    <property type="match status" value="2"/>
</dbReference>
<name>A0ABM8PQ75_9HYPH</name>
<keyword evidence="5 7" id="KW-0067">ATP-binding</keyword>
<dbReference type="PANTHER" id="PTHR43776:SF7">
    <property type="entry name" value="D,D-DIPEPTIDE TRANSPORT ATP-BINDING PROTEIN DDPF-RELATED"/>
    <property type="match status" value="1"/>
</dbReference>
<dbReference type="GO" id="GO:0005524">
    <property type="term" value="F:ATP binding"/>
    <property type="evidence" value="ECO:0007669"/>
    <property type="project" value="UniProtKB-KW"/>
</dbReference>
<reference evidence="7 8" key="1">
    <citation type="submission" date="2020-11" db="EMBL/GenBank/DDBJ databases">
        <authorList>
            <person name="Lassalle F."/>
        </authorList>
    </citation>
    <scope>NUCLEOTIDE SEQUENCE [LARGE SCALE GENOMIC DNA]</scope>
    <source>
        <strain evidence="7 8">AB21</strain>
    </source>
</reference>
<dbReference type="PANTHER" id="PTHR43776">
    <property type="entry name" value="TRANSPORT ATP-BINDING PROTEIN"/>
    <property type="match status" value="1"/>
</dbReference>
<evidence type="ECO:0000256" key="1">
    <source>
        <dbReference type="ARBA" id="ARBA00004417"/>
    </source>
</evidence>
<evidence type="ECO:0000256" key="5">
    <source>
        <dbReference type="ARBA" id="ARBA00022840"/>
    </source>
</evidence>
<dbReference type="NCBIfam" id="NF008453">
    <property type="entry name" value="PRK11308.1"/>
    <property type="match status" value="2"/>
</dbReference>
<keyword evidence="3" id="KW-0813">Transport</keyword>
<feature type="domain" description="ABC transporter" evidence="6">
    <location>
        <begin position="20"/>
        <end position="269"/>
    </location>
</feature>
<evidence type="ECO:0000313" key="8">
    <source>
        <dbReference type="Proteomes" id="UP000601041"/>
    </source>
</evidence>
<dbReference type="InterPro" id="IPR017871">
    <property type="entry name" value="ABC_transporter-like_CS"/>
</dbReference>
<dbReference type="EMBL" id="CABFWE030000005">
    <property type="protein sequence ID" value="CAD7041991.1"/>
    <property type="molecule type" value="Genomic_DNA"/>
</dbReference>
<organism evidence="7 8">
    <name type="scientific">Pseudorhizobium halotolerans</name>
    <dbReference type="NCBI Taxonomy" id="1233081"/>
    <lineage>
        <taxon>Bacteria</taxon>
        <taxon>Pseudomonadati</taxon>
        <taxon>Pseudomonadota</taxon>
        <taxon>Alphaproteobacteria</taxon>
        <taxon>Hyphomicrobiales</taxon>
        <taxon>Rhizobiaceae</taxon>
        <taxon>Rhizobium/Agrobacterium group</taxon>
        <taxon>Pseudorhizobium</taxon>
    </lineage>
</organism>
<dbReference type="Proteomes" id="UP000601041">
    <property type="component" value="Unassembled WGS sequence"/>
</dbReference>
<dbReference type="PROSITE" id="PS50893">
    <property type="entry name" value="ABC_TRANSPORTER_2"/>
    <property type="match status" value="2"/>
</dbReference>
<dbReference type="InterPro" id="IPR027417">
    <property type="entry name" value="P-loop_NTPase"/>
</dbReference>
<dbReference type="InterPro" id="IPR013563">
    <property type="entry name" value="Oligopep_ABC_C"/>
</dbReference>
<proteinExistence type="inferred from homology"/>
<sequence>MTAAVLSPVVDTATDVVLSVRDLQVSARSDHGLVPLVEGLSFDLHRGETLAIAGESGSGKSITSLACMGLLPAPAVRVTGGSIRFGDEELTTLPEKKMQAMRGARIAMIFQEPMTALNPVMSIGRQLVEAIRAHEPLSISQARARALEAVKAVRLSQPEKRLEQYPHELSGGMRQRVMIAMAIALQPAVLIADEPTTALDVTVQREVLDLLRDLQKDLGTAVILITHDMGVVAEMADRVIVMRKGKMVEAASTVDLFDAPQEEYTRDLLAAVPRIGTGASRPEPTAREVLVRYHDVSVNFPIRQGLLGRVAARVHAVEHVSLEIFRGETLSLVGESGCGKSTMAKALVGLVPHFGRIEINGKALGDLNNAGRKAIRRDLQIVFQDPMAALDARMTVGELIREPLVIHGIGTPAEQKACVHELLERVELSRNVYNRYPHQFSGGQRQRICIARALTLKPKLIICDESVAALDVSIQAKVLDLLRDLQKESGVTYLFISHDMAVVENISDRVAVMYLGQIVEMGTRAQLFGNPQHPYTRRLLAAVPVPDPRRERQPSARLSGEIPSPVWKVGEGPNRVELVDIGGGHLVAR</sequence>
<dbReference type="InterPro" id="IPR003593">
    <property type="entry name" value="AAA+_ATPase"/>
</dbReference>
<keyword evidence="4" id="KW-0547">Nucleotide-binding</keyword>
<feature type="domain" description="ABC transporter" evidence="6">
    <location>
        <begin position="291"/>
        <end position="540"/>
    </location>
</feature>
<dbReference type="InterPro" id="IPR050319">
    <property type="entry name" value="ABC_transp_ATP-bind"/>
</dbReference>
<dbReference type="Pfam" id="PF00005">
    <property type="entry name" value="ABC_tran"/>
    <property type="match status" value="2"/>
</dbReference>